<keyword evidence="6" id="KW-1003">Cell membrane</keyword>
<evidence type="ECO:0000313" key="10">
    <source>
        <dbReference type="Proteomes" id="UP001592582"/>
    </source>
</evidence>
<evidence type="ECO:0000256" key="3">
    <source>
        <dbReference type="ARBA" id="ARBA00022719"/>
    </source>
</evidence>
<keyword evidence="4 6" id="KW-1278">Translocase</keyword>
<dbReference type="RefSeq" id="WP_380504710.1">
    <property type="nucleotide sequence ID" value="NZ_JBHEZX010000003.1"/>
</dbReference>
<dbReference type="HAMAP" id="MF_01358">
    <property type="entry name" value="NDH1_NuoD"/>
    <property type="match status" value="1"/>
</dbReference>
<gene>
    <name evidence="6" type="primary">nuoD</name>
    <name evidence="9" type="ORF">ACEZDG_08340</name>
</gene>
<comment type="caution">
    <text evidence="9">The sequence shown here is derived from an EMBL/GenBank/DDBJ whole genome shotgun (WGS) entry which is preliminary data.</text>
</comment>
<dbReference type="Pfam" id="PF00346">
    <property type="entry name" value="Complex1_49kDa"/>
    <property type="match status" value="1"/>
</dbReference>
<comment type="catalytic activity">
    <reaction evidence="6">
        <text>a quinone + NADH + 5 H(+)(in) = a quinol + NAD(+) + 4 H(+)(out)</text>
        <dbReference type="Rhea" id="RHEA:57888"/>
        <dbReference type="ChEBI" id="CHEBI:15378"/>
        <dbReference type="ChEBI" id="CHEBI:24646"/>
        <dbReference type="ChEBI" id="CHEBI:57540"/>
        <dbReference type="ChEBI" id="CHEBI:57945"/>
        <dbReference type="ChEBI" id="CHEBI:132124"/>
    </reaction>
</comment>
<sequence>MSTPHAEAPGRETTEGKVYTVTGGDWDEVVQAAAKADDERIIVNMGPQHPSTHGVLRLILEIDGETVTEARCGIGYLHTGIEKNMEYRNWTQGTTFVTRMDYLTPLFNETAYCLAVERLLGITEDIPERATVIRVLMMELNRISSHLVCLATGGMEIGSTTLMIYGFRDREIILDIFELVTGLRMNHAYVRPGGLAQDLPPGALDQIREGIKTLRGRMHEYDKLATNNPVFKARLVDVGYLDLAGCMALGATGPILRSTGLPHDLRKSDPYCGYESYEFEVPTADTCDSYGRFLIRLAEMEQSLRIVEQCLDRLRGGATGRVMVEDKKIAWPAQLSLGPDGMGNSLDHIRTIMGESMEALIHHFKLVTEGFHVPAGQAYAAVESPKGELGVHVVSDGGTRPYRVHFRDPSFTNLQSMAAMCEGGQVADVIVAVAGIDPVMGGVDR</sequence>
<dbReference type="InterPro" id="IPR014029">
    <property type="entry name" value="NADH_UbQ_OxRdtase_49kDa_CS"/>
</dbReference>
<dbReference type="PANTHER" id="PTHR11993">
    <property type="entry name" value="NADH-UBIQUINONE OXIDOREDUCTASE 49 KDA SUBUNIT"/>
    <property type="match status" value="1"/>
</dbReference>
<dbReference type="NCBIfam" id="TIGR01962">
    <property type="entry name" value="NuoD"/>
    <property type="match status" value="1"/>
</dbReference>
<evidence type="ECO:0000313" key="9">
    <source>
        <dbReference type="EMBL" id="MFC1409288.1"/>
    </source>
</evidence>
<dbReference type="SUPFAM" id="SSF56762">
    <property type="entry name" value="HydB/Nqo4-like"/>
    <property type="match status" value="1"/>
</dbReference>
<evidence type="ECO:0000256" key="6">
    <source>
        <dbReference type="HAMAP-Rule" id="MF_01358"/>
    </source>
</evidence>
<organism evidence="9 10">
    <name type="scientific">Streptacidiphilus alkalitolerans</name>
    <dbReference type="NCBI Taxonomy" id="3342712"/>
    <lineage>
        <taxon>Bacteria</taxon>
        <taxon>Bacillati</taxon>
        <taxon>Actinomycetota</taxon>
        <taxon>Actinomycetes</taxon>
        <taxon>Kitasatosporales</taxon>
        <taxon>Streptomycetaceae</taxon>
        <taxon>Streptacidiphilus</taxon>
    </lineage>
</organism>
<comment type="subcellular location">
    <subcellularLocation>
        <location evidence="6">Cell membrane</location>
        <topology evidence="6">Peripheral membrane protein</topology>
        <orientation evidence="6">Cytoplasmic side</orientation>
    </subcellularLocation>
</comment>
<keyword evidence="2 6" id="KW-0813">Transport</keyword>
<evidence type="ECO:0000256" key="7">
    <source>
        <dbReference type="RuleBase" id="RU003685"/>
    </source>
</evidence>
<dbReference type="InterPro" id="IPR001135">
    <property type="entry name" value="NADH_Q_OxRdtase_suD"/>
</dbReference>
<protein>
    <recommendedName>
        <fullName evidence="6">NADH-quinone oxidoreductase subunit D</fullName>
        <ecNumber evidence="6">7.1.1.-</ecNumber>
    </recommendedName>
    <alternativeName>
        <fullName evidence="6">NADH dehydrogenase I subunit D</fullName>
    </alternativeName>
    <alternativeName>
        <fullName evidence="6">NDH-1 subunit D</fullName>
    </alternativeName>
</protein>
<dbReference type="Gene3D" id="1.10.645.10">
    <property type="entry name" value="Cytochrome-c3 Hydrogenase, chain B"/>
    <property type="match status" value="1"/>
</dbReference>
<keyword evidence="5 6" id="KW-0520">NAD</keyword>
<keyword evidence="10" id="KW-1185">Reference proteome</keyword>
<name>A0ABV6V6K8_9ACTN</name>
<evidence type="ECO:0000256" key="2">
    <source>
        <dbReference type="ARBA" id="ARBA00022448"/>
    </source>
</evidence>
<accession>A0ABV6V6K8</accession>
<evidence type="ECO:0000256" key="1">
    <source>
        <dbReference type="ARBA" id="ARBA00005769"/>
    </source>
</evidence>
<reference evidence="9 10" key="1">
    <citation type="submission" date="2024-09" db="EMBL/GenBank/DDBJ databases">
        <authorList>
            <person name="Lee S.D."/>
        </authorList>
    </citation>
    <scope>NUCLEOTIDE SEQUENCE [LARGE SCALE GENOMIC DNA]</scope>
    <source>
        <strain evidence="9 10">N1-1</strain>
    </source>
</reference>
<evidence type="ECO:0000256" key="4">
    <source>
        <dbReference type="ARBA" id="ARBA00022967"/>
    </source>
</evidence>
<dbReference type="EC" id="7.1.1.-" evidence="6"/>
<dbReference type="Proteomes" id="UP001592582">
    <property type="component" value="Unassembled WGS sequence"/>
</dbReference>
<proteinExistence type="inferred from homology"/>
<dbReference type="InterPro" id="IPR022885">
    <property type="entry name" value="NDH1_su_D/H"/>
</dbReference>
<dbReference type="PROSITE" id="PS00535">
    <property type="entry name" value="COMPLEX1_49K"/>
    <property type="match status" value="1"/>
</dbReference>
<dbReference type="PANTHER" id="PTHR11993:SF10">
    <property type="entry name" value="NADH DEHYDROGENASE [UBIQUINONE] IRON-SULFUR PROTEIN 2, MITOCHONDRIAL"/>
    <property type="match status" value="1"/>
</dbReference>
<dbReference type="NCBIfam" id="NF004739">
    <property type="entry name" value="PRK06075.1"/>
    <property type="match status" value="1"/>
</dbReference>
<comment type="function">
    <text evidence="6">NDH-1 shuttles electrons from NADH, via FMN and iron-sulfur (Fe-S) centers, to quinones in the respiratory chain. The immediate electron acceptor for the enzyme in this species is believed to be a menaquinone. Couples the redox reaction to proton translocation (for every two electrons transferred, four hydrogen ions are translocated across the cytoplasmic membrane), and thus conserves the redox energy in a proton gradient.</text>
</comment>
<comment type="similarity">
    <text evidence="1 6 7">Belongs to the complex I 49 kDa subunit family.</text>
</comment>
<feature type="domain" description="NADH-quinone oxidoreductase subunit D" evidence="8">
    <location>
        <begin position="157"/>
        <end position="445"/>
    </location>
</feature>
<keyword evidence="3 6" id="KW-0874">Quinone</keyword>
<keyword evidence="6" id="KW-0472">Membrane</keyword>
<dbReference type="InterPro" id="IPR029014">
    <property type="entry name" value="NiFe-Hase_large"/>
</dbReference>
<evidence type="ECO:0000256" key="5">
    <source>
        <dbReference type="ARBA" id="ARBA00023027"/>
    </source>
</evidence>
<evidence type="ECO:0000259" key="8">
    <source>
        <dbReference type="Pfam" id="PF00346"/>
    </source>
</evidence>
<comment type="subunit">
    <text evidence="6">NDH-1 is composed of 14 different subunits. Subunits NuoB, C, D, E, F, and G constitute the peripheral sector of the complex.</text>
</comment>
<dbReference type="EMBL" id="JBHEZX010000003">
    <property type="protein sequence ID" value="MFC1409288.1"/>
    <property type="molecule type" value="Genomic_DNA"/>
</dbReference>